<keyword evidence="2" id="KW-0472">Membrane</keyword>
<evidence type="ECO:0000256" key="1">
    <source>
        <dbReference type="SAM" id="MobiDB-lite"/>
    </source>
</evidence>
<keyword evidence="2" id="KW-0812">Transmembrane</keyword>
<dbReference type="Proteomes" id="UP000663833">
    <property type="component" value="Unassembled WGS sequence"/>
</dbReference>
<evidence type="ECO:0000313" key="4">
    <source>
        <dbReference type="Proteomes" id="UP000663833"/>
    </source>
</evidence>
<dbReference type="EMBL" id="CAJNYD010004487">
    <property type="protein sequence ID" value="CAF3605169.1"/>
    <property type="molecule type" value="Genomic_DNA"/>
</dbReference>
<accession>A0A818NE33</accession>
<name>A0A818NE33_9BILA</name>
<dbReference type="AlphaFoldDB" id="A0A818NE33"/>
<gene>
    <name evidence="3" type="ORF">LUA448_LOCUS30641</name>
</gene>
<proteinExistence type="predicted"/>
<protein>
    <submittedName>
        <fullName evidence="3">Uncharacterized protein</fullName>
    </submittedName>
</protein>
<keyword evidence="2" id="KW-1133">Transmembrane helix</keyword>
<reference evidence="3" key="1">
    <citation type="submission" date="2021-02" db="EMBL/GenBank/DDBJ databases">
        <authorList>
            <person name="Nowell W R."/>
        </authorList>
    </citation>
    <scope>NUCLEOTIDE SEQUENCE</scope>
</reference>
<evidence type="ECO:0000313" key="3">
    <source>
        <dbReference type="EMBL" id="CAF3605169.1"/>
    </source>
</evidence>
<evidence type="ECO:0000256" key="2">
    <source>
        <dbReference type="SAM" id="Phobius"/>
    </source>
</evidence>
<sequence>MRKDGEYVRWSLMKGSIQSKSKSPCPPANTSSSIQDDDIDEEADHFAQDAITAATDDILMNDDSSRTGNGKRVDNNSDSHIFLKCRTIRFPPVMLLQLYAIMLTVAYIKFQIMFLIFQRS</sequence>
<comment type="caution">
    <text evidence="3">The sequence shown here is derived from an EMBL/GenBank/DDBJ whole genome shotgun (WGS) entry which is preliminary data.</text>
</comment>
<organism evidence="3 4">
    <name type="scientific">Rotaria socialis</name>
    <dbReference type="NCBI Taxonomy" id="392032"/>
    <lineage>
        <taxon>Eukaryota</taxon>
        <taxon>Metazoa</taxon>
        <taxon>Spiralia</taxon>
        <taxon>Gnathifera</taxon>
        <taxon>Rotifera</taxon>
        <taxon>Eurotatoria</taxon>
        <taxon>Bdelloidea</taxon>
        <taxon>Philodinida</taxon>
        <taxon>Philodinidae</taxon>
        <taxon>Rotaria</taxon>
    </lineage>
</organism>
<feature type="region of interest" description="Disordered" evidence="1">
    <location>
        <begin position="16"/>
        <end position="39"/>
    </location>
</feature>
<feature type="transmembrane region" description="Helical" evidence="2">
    <location>
        <begin position="93"/>
        <end position="117"/>
    </location>
</feature>